<feature type="compositionally biased region" description="Basic and acidic residues" evidence="1">
    <location>
        <begin position="18"/>
        <end position="29"/>
    </location>
</feature>
<reference evidence="3 4" key="1">
    <citation type="journal article" date="2007" name="Science">
        <title>Sea anemone genome reveals ancestral eumetazoan gene repertoire and genomic organization.</title>
        <authorList>
            <person name="Putnam N.H."/>
            <person name="Srivastava M."/>
            <person name="Hellsten U."/>
            <person name="Dirks B."/>
            <person name="Chapman J."/>
            <person name="Salamov A."/>
            <person name="Terry A."/>
            <person name="Shapiro H."/>
            <person name="Lindquist E."/>
            <person name="Kapitonov V.V."/>
            <person name="Jurka J."/>
            <person name="Genikhovich G."/>
            <person name="Grigoriev I.V."/>
            <person name="Lucas S.M."/>
            <person name="Steele R.E."/>
            <person name="Finnerty J.R."/>
            <person name="Technau U."/>
            <person name="Martindale M.Q."/>
            <person name="Rokhsar D.S."/>
        </authorList>
    </citation>
    <scope>NUCLEOTIDE SEQUENCE [LARGE SCALE GENOMIC DNA]</scope>
    <source>
        <strain evidence="4">CH2 X CH6</strain>
    </source>
</reference>
<dbReference type="InterPro" id="IPR012341">
    <property type="entry name" value="6hp_glycosidase-like_sf"/>
</dbReference>
<keyword evidence="4" id="KW-1185">Reference proteome</keyword>
<organism evidence="3 4">
    <name type="scientific">Nematostella vectensis</name>
    <name type="common">Starlet sea anemone</name>
    <dbReference type="NCBI Taxonomy" id="45351"/>
    <lineage>
        <taxon>Eukaryota</taxon>
        <taxon>Metazoa</taxon>
        <taxon>Cnidaria</taxon>
        <taxon>Anthozoa</taxon>
        <taxon>Hexacorallia</taxon>
        <taxon>Actiniaria</taxon>
        <taxon>Edwardsiidae</taxon>
        <taxon>Nematostella</taxon>
    </lineage>
</organism>
<dbReference type="PhylomeDB" id="A7S8Q7"/>
<dbReference type="InterPro" id="IPR004888">
    <property type="entry name" value="Glycoside_hydrolase_63"/>
</dbReference>
<dbReference type="AlphaFoldDB" id="A7S8Q7"/>
<dbReference type="Pfam" id="PF22422">
    <property type="entry name" value="MGH1-like_GH"/>
    <property type="match status" value="2"/>
</dbReference>
<evidence type="ECO:0000259" key="2">
    <source>
        <dbReference type="Pfam" id="PF22422"/>
    </source>
</evidence>
<dbReference type="GO" id="GO:0004573">
    <property type="term" value="F:Glc3Man9GlcNAc2 oligosaccharide glucosidase activity"/>
    <property type="evidence" value="ECO:0007669"/>
    <property type="project" value="InterPro"/>
</dbReference>
<dbReference type="Gene3D" id="1.50.10.10">
    <property type="match status" value="1"/>
</dbReference>
<sequence>MFKKSSLRHHQSPLVMEHSTEETKRLKDDKRGKKEWKRWGPYLTERQWGTVREDYSHDGNYWDFVSHDQSRSRIYRWGEDGLLGITDNQCQLCFALGLWNGKDPIIKERLFGLTDKEGNHGEDVKECYYYLDSTPTHSYMKALYKYPQEEFPYCQLIEVNKNRTHVDPEFELLDTGIFEDNKYWDVQVEYVKSSPNDILINLTLTNRGPDTATLHVLPTLWYRNTWIWGCKHNGFTGKPFMVETNPGTAECNHGGCGKFVFVADVDPSGNLPEFLFTENETNTWRLFNGSANYTTLVKDAFHRRIINGEESATSRQQQGSKMAAHYVVDVVSGGQCTLKCRLMAEDELVSSPFSERAFGAVMDKRKKEADEFYNAVIPDALPKQESLVARQSYAGLLWSKQFYNYVVADWLDGDDDMPPPPHSRKDGRNSCAEWRAMHTRDVVCVPDKWEYPWFSSYEEAMNMLPMAKIDPVFAKKQLLLLLSEDFMSPTGQIPGNETSLEMVVPPVHALACHRVFKITGRKGHRDHVFLARCFQKLLTNYTWWANMKDSSGKSIFGGGFVGLDYDKEEIPRLNEDEKEDDEKEIPDSPNVGPALAEVEGTAWMAFYCVVMLGISLDLAINDPSYEDIATRFLDHFTLLSAVMNHMRDHAPMWDQGDGFYYDHIHENLGTGPLRVRDIRGFIPLLCCAVIDDSQIEKLAKFKQRLDWFTETHVQATKTSTFMDPLGDTQRHRLLAVPTRERLCRMLGYLLNEHEFLSPFGIRSLSLFHKERPVTIVNGRDVLVSTEFTPGEAGVNRNHRGPIWLFMNFLIVEALERYDFFYGDTLKVDFPSCSGNLMRLRDVAIEISKRVTSVFLPDQSGKRPCHGNDLQYTYDVYWNQLVLFYEYFNADTGKGCGASHYFGQSALVTHLLDKIVYNH</sequence>
<name>A7S8Q7_NEMVE</name>
<feature type="domain" description="Mannosylglycerate hydrolase MGH1-like glycoside hydrolase" evidence="2">
    <location>
        <begin position="451"/>
        <end position="553"/>
    </location>
</feature>
<evidence type="ECO:0000313" key="3">
    <source>
        <dbReference type="EMBL" id="EDO39865.1"/>
    </source>
</evidence>
<dbReference type="KEGG" id="nve:5511586"/>
<dbReference type="Proteomes" id="UP000001593">
    <property type="component" value="Unassembled WGS sequence"/>
</dbReference>
<dbReference type="EMBL" id="DS469599">
    <property type="protein sequence ID" value="EDO39865.1"/>
    <property type="molecule type" value="Genomic_DNA"/>
</dbReference>
<dbReference type="GO" id="GO:0009311">
    <property type="term" value="P:oligosaccharide metabolic process"/>
    <property type="evidence" value="ECO:0007669"/>
    <property type="project" value="InterPro"/>
</dbReference>
<accession>A7S8Q7</accession>
<dbReference type="HOGENOM" id="CLU_005386_0_1_1"/>
<evidence type="ECO:0000256" key="1">
    <source>
        <dbReference type="SAM" id="MobiDB-lite"/>
    </source>
</evidence>
<gene>
    <name evidence="3" type="ORF">NEMVEDRAFT_v1g208515</name>
</gene>
<dbReference type="eggNOG" id="KOG2161">
    <property type="taxonomic scope" value="Eukaryota"/>
</dbReference>
<dbReference type="OMA" id="PTHYYME"/>
<feature type="region of interest" description="Disordered" evidence="1">
    <location>
        <begin position="1"/>
        <end position="29"/>
    </location>
</feature>
<evidence type="ECO:0000313" key="4">
    <source>
        <dbReference type="Proteomes" id="UP000001593"/>
    </source>
</evidence>
<dbReference type="InParanoid" id="A7S8Q7"/>
<dbReference type="SUPFAM" id="SSF48208">
    <property type="entry name" value="Six-hairpin glycosidases"/>
    <property type="match status" value="1"/>
</dbReference>
<dbReference type="STRING" id="45351.A7S8Q7"/>
<feature type="domain" description="Mannosylglycerate hydrolase MGH1-like glycoside hydrolase" evidence="2">
    <location>
        <begin position="736"/>
        <end position="901"/>
    </location>
</feature>
<protein>
    <recommendedName>
        <fullName evidence="2">Mannosylglycerate hydrolase MGH1-like glycoside hydrolase domain-containing protein</fullName>
    </recommendedName>
</protein>
<dbReference type="PANTHER" id="PTHR10412:SF10">
    <property type="entry name" value="GLYCOSYL HYDROLASE FAMILY 63 C-TERMINAL DOMAIN-CONTAINING PROTEIN"/>
    <property type="match status" value="1"/>
</dbReference>
<proteinExistence type="predicted"/>
<dbReference type="OrthoDB" id="5978916at2759"/>
<feature type="compositionally biased region" description="Basic residues" evidence="1">
    <location>
        <begin position="1"/>
        <end position="11"/>
    </location>
</feature>
<dbReference type="InterPro" id="IPR054491">
    <property type="entry name" value="MGH1-like_GH"/>
</dbReference>
<dbReference type="PANTHER" id="PTHR10412">
    <property type="entry name" value="MANNOSYL-OLIGOSACCHARIDE GLUCOSIDASE"/>
    <property type="match status" value="1"/>
</dbReference>
<dbReference type="InterPro" id="IPR008928">
    <property type="entry name" value="6-hairpin_glycosidase_sf"/>
</dbReference>